<dbReference type="Gene3D" id="3.90.380.10">
    <property type="entry name" value="Naphthalene 1,2-dioxygenase Alpha Subunit, Chain A, domain 1"/>
    <property type="match status" value="1"/>
</dbReference>
<sequence length="252" mass="29094">MFRSISFVTHRHLAWCCAASTEGQILTLDGKSEDSIRLEGGVASCLMEGWSVCTMVGNLEEKVNGFVSRTLNQQILCFYYCVPYSFQLERKIPQSACLKTYEVRDSQGVIWAWMSDRRKPNTDKLPWFEHYVKPESQDVSTIHELPYDHSILLENLMDPAHVPISHDRTDYYSKKEDAQPLLFEDMGFLSSQNEVLLEEKLPTGKLYINLNSSDTWVAEYRKWMDKVGHGMPYYLSHSSISFAKDHAVMDKE</sequence>
<dbReference type="EMBL" id="JAGGNH010000001">
    <property type="protein sequence ID" value="KAJ0989854.1"/>
    <property type="molecule type" value="Genomic_DNA"/>
</dbReference>
<dbReference type="AlphaFoldDB" id="A0A9D5HVG3"/>
<comment type="caution">
    <text evidence="1">The sequence shown here is derived from an EMBL/GenBank/DDBJ whole genome shotgun (WGS) entry which is preliminary data.</text>
</comment>
<name>A0A9D5HVG3_9LILI</name>
<organism evidence="1 2">
    <name type="scientific">Dioscorea zingiberensis</name>
    <dbReference type="NCBI Taxonomy" id="325984"/>
    <lineage>
        <taxon>Eukaryota</taxon>
        <taxon>Viridiplantae</taxon>
        <taxon>Streptophyta</taxon>
        <taxon>Embryophyta</taxon>
        <taxon>Tracheophyta</taxon>
        <taxon>Spermatophyta</taxon>
        <taxon>Magnoliopsida</taxon>
        <taxon>Liliopsida</taxon>
        <taxon>Dioscoreales</taxon>
        <taxon>Dioscoreaceae</taxon>
        <taxon>Dioscorea</taxon>
    </lineage>
</organism>
<reference evidence="1" key="2">
    <citation type="journal article" date="2022" name="Hortic Res">
        <title>The genome of Dioscorea zingiberensis sheds light on the biosynthesis, origin and evolution of the medicinally important diosgenin saponins.</title>
        <authorList>
            <person name="Li Y."/>
            <person name="Tan C."/>
            <person name="Li Z."/>
            <person name="Guo J."/>
            <person name="Li S."/>
            <person name="Chen X."/>
            <person name="Wang C."/>
            <person name="Dai X."/>
            <person name="Yang H."/>
            <person name="Song W."/>
            <person name="Hou L."/>
            <person name="Xu J."/>
            <person name="Tong Z."/>
            <person name="Xu A."/>
            <person name="Yuan X."/>
            <person name="Wang W."/>
            <person name="Yang Q."/>
            <person name="Chen L."/>
            <person name="Sun Z."/>
            <person name="Wang K."/>
            <person name="Pan B."/>
            <person name="Chen J."/>
            <person name="Bao Y."/>
            <person name="Liu F."/>
            <person name="Qi X."/>
            <person name="Gang D.R."/>
            <person name="Wen J."/>
            <person name="Li J."/>
        </authorList>
    </citation>
    <scope>NUCLEOTIDE SEQUENCE</scope>
    <source>
        <strain evidence="1">Dzin_1.0</strain>
    </source>
</reference>
<dbReference type="InterPro" id="IPR050584">
    <property type="entry name" value="Cholesterol_7-desaturase"/>
</dbReference>
<gene>
    <name evidence="1" type="ORF">J5N97_008210</name>
</gene>
<dbReference type="GO" id="GO:0009507">
    <property type="term" value="C:chloroplast"/>
    <property type="evidence" value="ECO:0007669"/>
    <property type="project" value="TreeGrafter"/>
</dbReference>
<keyword evidence="2" id="KW-1185">Reference proteome</keyword>
<dbReference type="OrthoDB" id="426882at2759"/>
<dbReference type="SUPFAM" id="SSF55961">
    <property type="entry name" value="Bet v1-like"/>
    <property type="match status" value="1"/>
</dbReference>
<protein>
    <submittedName>
        <fullName evidence="1">Uncharacterized protein</fullName>
    </submittedName>
</protein>
<dbReference type="PANTHER" id="PTHR21266">
    <property type="entry name" value="IRON-SULFUR DOMAIN CONTAINING PROTEIN"/>
    <property type="match status" value="1"/>
</dbReference>
<dbReference type="Gene3D" id="2.20.25.680">
    <property type="match status" value="1"/>
</dbReference>
<evidence type="ECO:0000313" key="2">
    <source>
        <dbReference type="Proteomes" id="UP001085076"/>
    </source>
</evidence>
<dbReference type="GO" id="GO:0016491">
    <property type="term" value="F:oxidoreductase activity"/>
    <property type="evidence" value="ECO:0007669"/>
    <property type="project" value="TreeGrafter"/>
</dbReference>
<reference evidence="1" key="1">
    <citation type="submission" date="2021-03" db="EMBL/GenBank/DDBJ databases">
        <authorList>
            <person name="Li Z."/>
            <person name="Yang C."/>
        </authorList>
    </citation>
    <scope>NUCLEOTIDE SEQUENCE</scope>
    <source>
        <strain evidence="1">Dzin_1.0</strain>
        <tissue evidence="1">Leaf</tissue>
    </source>
</reference>
<accession>A0A9D5HVG3</accession>
<dbReference type="PANTHER" id="PTHR21266:SF29">
    <property type="entry name" value="PROTEIN TIC 55, CHLOROPLASTIC"/>
    <property type="match status" value="1"/>
</dbReference>
<dbReference type="GO" id="GO:0045036">
    <property type="term" value="P:protein targeting to chloroplast"/>
    <property type="evidence" value="ECO:0007669"/>
    <property type="project" value="TreeGrafter"/>
</dbReference>
<proteinExistence type="predicted"/>
<dbReference type="Proteomes" id="UP001085076">
    <property type="component" value="Miscellaneous, Linkage group lg01"/>
</dbReference>
<evidence type="ECO:0000313" key="1">
    <source>
        <dbReference type="EMBL" id="KAJ0989854.1"/>
    </source>
</evidence>